<reference evidence="2" key="1">
    <citation type="journal article" date="2022" name="bioRxiv">
        <title>Sequencing and chromosome-scale assembly of the giantPleurodeles waltlgenome.</title>
        <authorList>
            <person name="Brown T."/>
            <person name="Elewa A."/>
            <person name="Iarovenko S."/>
            <person name="Subramanian E."/>
            <person name="Araus A.J."/>
            <person name="Petzold A."/>
            <person name="Susuki M."/>
            <person name="Suzuki K.-i.T."/>
            <person name="Hayashi T."/>
            <person name="Toyoda A."/>
            <person name="Oliveira C."/>
            <person name="Osipova E."/>
            <person name="Leigh N.D."/>
            <person name="Simon A."/>
            <person name="Yun M.H."/>
        </authorList>
    </citation>
    <scope>NUCLEOTIDE SEQUENCE</scope>
    <source>
        <strain evidence="2">20211129_DDA</strain>
        <tissue evidence="2">Liver</tissue>
    </source>
</reference>
<comment type="caution">
    <text evidence="2">The sequence shown here is derived from an EMBL/GenBank/DDBJ whole genome shotgun (WGS) entry which is preliminary data.</text>
</comment>
<keyword evidence="3" id="KW-1185">Reference proteome</keyword>
<evidence type="ECO:0000313" key="2">
    <source>
        <dbReference type="EMBL" id="KAJ1084300.1"/>
    </source>
</evidence>
<sequence>MMLTGNATEKSVHRAGETTRSIADEGWEITSHAKGFSDHCVAGFPTHVPLCVEKQCKACLDTRVPTGSTHRSPAERKNNTPNLAIGETMHGPTHIAMQLTPECVMELDILAVLDPHSPRLP</sequence>
<dbReference type="AlphaFoldDB" id="A0AAV7KYF7"/>
<dbReference type="Proteomes" id="UP001066276">
    <property type="component" value="Chromosome 12"/>
</dbReference>
<feature type="region of interest" description="Disordered" evidence="1">
    <location>
        <begin position="64"/>
        <end position="88"/>
    </location>
</feature>
<gene>
    <name evidence="2" type="ORF">NDU88_004452</name>
</gene>
<accession>A0AAV7KYF7</accession>
<name>A0AAV7KYF7_PLEWA</name>
<organism evidence="2 3">
    <name type="scientific">Pleurodeles waltl</name>
    <name type="common">Iberian ribbed newt</name>
    <dbReference type="NCBI Taxonomy" id="8319"/>
    <lineage>
        <taxon>Eukaryota</taxon>
        <taxon>Metazoa</taxon>
        <taxon>Chordata</taxon>
        <taxon>Craniata</taxon>
        <taxon>Vertebrata</taxon>
        <taxon>Euteleostomi</taxon>
        <taxon>Amphibia</taxon>
        <taxon>Batrachia</taxon>
        <taxon>Caudata</taxon>
        <taxon>Salamandroidea</taxon>
        <taxon>Salamandridae</taxon>
        <taxon>Pleurodelinae</taxon>
        <taxon>Pleurodeles</taxon>
    </lineage>
</organism>
<evidence type="ECO:0000256" key="1">
    <source>
        <dbReference type="SAM" id="MobiDB-lite"/>
    </source>
</evidence>
<dbReference type="EMBL" id="JANPWB010000016">
    <property type="protein sequence ID" value="KAJ1084300.1"/>
    <property type="molecule type" value="Genomic_DNA"/>
</dbReference>
<protein>
    <submittedName>
        <fullName evidence="2">Uncharacterized protein</fullName>
    </submittedName>
</protein>
<proteinExistence type="predicted"/>
<evidence type="ECO:0000313" key="3">
    <source>
        <dbReference type="Proteomes" id="UP001066276"/>
    </source>
</evidence>